<sequence length="106" mass="11649">MRKLSKVYTPSSEDLVRVEVVYLRLLKIATTGAKAVRSDGRSSRAGLWRSPGRGPTRLGEPSTWRPTSAHSTALRRLGWGSPLRGIRLGWGSPFHSILPPKSLSLT</sequence>
<proteinExistence type="predicted"/>
<evidence type="ECO:0000313" key="3">
    <source>
        <dbReference type="Proteomes" id="UP001140949"/>
    </source>
</evidence>
<accession>A0AAX6E0L9</accession>
<dbReference type="AlphaFoldDB" id="A0AAX6E0L9"/>
<reference evidence="2" key="2">
    <citation type="submission" date="2023-04" db="EMBL/GenBank/DDBJ databases">
        <authorList>
            <person name="Bruccoleri R.E."/>
            <person name="Oakeley E.J."/>
            <person name="Faust A.-M."/>
            <person name="Dessus-Babus S."/>
            <person name="Altorfer M."/>
            <person name="Burckhardt D."/>
            <person name="Oertli M."/>
            <person name="Naumann U."/>
            <person name="Petersen F."/>
            <person name="Wong J."/>
        </authorList>
    </citation>
    <scope>NUCLEOTIDE SEQUENCE</scope>
    <source>
        <strain evidence="2">GSM-AAB239-AS_SAM_17_03QT</strain>
        <tissue evidence="2">Leaf</tissue>
    </source>
</reference>
<evidence type="ECO:0000313" key="2">
    <source>
        <dbReference type="EMBL" id="KAJ6797521.1"/>
    </source>
</evidence>
<gene>
    <name evidence="2" type="ORF">M6B38_217650</name>
</gene>
<protein>
    <submittedName>
        <fullName evidence="2">CDT1-like protein a, chloroplastic</fullName>
    </submittedName>
</protein>
<comment type="caution">
    <text evidence="2">The sequence shown here is derived from an EMBL/GenBank/DDBJ whole genome shotgun (WGS) entry which is preliminary data.</text>
</comment>
<feature type="region of interest" description="Disordered" evidence="1">
    <location>
        <begin position="39"/>
        <end position="67"/>
    </location>
</feature>
<reference evidence="2" key="1">
    <citation type="journal article" date="2023" name="GigaByte">
        <title>Genome assembly of the bearded iris, Iris pallida Lam.</title>
        <authorList>
            <person name="Bruccoleri R.E."/>
            <person name="Oakeley E.J."/>
            <person name="Faust A.M.E."/>
            <person name="Altorfer M."/>
            <person name="Dessus-Babus S."/>
            <person name="Burckhardt D."/>
            <person name="Oertli M."/>
            <person name="Naumann U."/>
            <person name="Petersen F."/>
            <person name="Wong J."/>
        </authorList>
    </citation>
    <scope>NUCLEOTIDE SEQUENCE</scope>
    <source>
        <strain evidence="2">GSM-AAB239-AS_SAM_17_03QT</strain>
    </source>
</reference>
<dbReference type="Proteomes" id="UP001140949">
    <property type="component" value="Unassembled WGS sequence"/>
</dbReference>
<keyword evidence="3" id="KW-1185">Reference proteome</keyword>
<name>A0AAX6E0L9_IRIPA</name>
<evidence type="ECO:0000256" key="1">
    <source>
        <dbReference type="SAM" id="MobiDB-lite"/>
    </source>
</evidence>
<organism evidence="2 3">
    <name type="scientific">Iris pallida</name>
    <name type="common">Sweet iris</name>
    <dbReference type="NCBI Taxonomy" id="29817"/>
    <lineage>
        <taxon>Eukaryota</taxon>
        <taxon>Viridiplantae</taxon>
        <taxon>Streptophyta</taxon>
        <taxon>Embryophyta</taxon>
        <taxon>Tracheophyta</taxon>
        <taxon>Spermatophyta</taxon>
        <taxon>Magnoliopsida</taxon>
        <taxon>Liliopsida</taxon>
        <taxon>Asparagales</taxon>
        <taxon>Iridaceae</taxon>
        <taxon>Iridoideae</taxon>
        <taxon>Irideae</taxon>
        <taxon>Iris</taxon>
    </lineage>
</organism>
<dbReference type="EMBL" id="JANAVB010040818">
    <property type="protein sequence ID" value="KAJ6797521.1"/>
    <property type="molecule type" value="Genomic_DNA"/>
</dbReference>